<proteinExistence type="predicted"/>
<dbReference type="EMBL" id="MGGW01000001">
    <property type="protein sequence ID" value="OGM55561.1"/>
    <property type="molecule type" value="Genomic_DNA"/>
</dbReference>
<dbReference type="AlphaFoldDB" id="A0A1F8AUZ9"/>
<evidence type="ECO:0000313" key="1">
    <source>
        <dbReference type="EMBL" id="OGM55561.1"/>
    </source>
</evidence>
<organism evidence="1 2">
    <name type="scientific">Candidatus Woesebacteria bacterium RIFCSPHIGHO2_12_FULL_41_24</name>
    <dbReference type="NCBI Taxonomy" id="1802510"/>
    <lineage>
        <taxon>Bacteria</taxon>
        <taxon>Candidatus Woeseibacteriota</taxon>
    </lineage>
</organism>
<protein>
    <submittedName>
        <fullName evidence="1">Uncharacterized protein</fullName>
    </submittedName>
</protein>
<name>A0A1F8AUZ9_9BACT</name>
<reference evidence="1 2" key="1">
    <citation type="journal article" date="2016" name="Nat. Commun.">
        <title>Thousands of microbial genomes shed light on interconnected biogeochemical processes in an aquifer system.</title>
        <authorList>
            <person name="Anantharaman K."/>
            <person name="Brown C.T."/>
            <person name="Hug L.A."/>
            <person name="Sharon I."/>
            <person name="Castelle C.J."/>
            <person name="Probst A.J."/>
            <person name="Thomas B.C."/>
            <person name="Singh A."/>
            <person name="Wilkins M.J."/>
            <person name="Karaoz U."/>
            <person name="Brodie E.L."/>
            <person name="Williams K.H."/>
            <person name="Hubbard S.S."/>
            <person name="Banfield J.F."/>
        </authorList>
    </citation>
    <scope>NUCLEOTIDE SEQUENCE [LARGE SCALE GENOMIC DNA]</scope>
</reference>
<accession>A0A1F8AUZ9</accession>
<dbReference type="Proteomes" id="UP000178603">
    <property type="component" value="Unassembled WGS sequence"/>
</dbReference>
<sequence>MTQVVTVEKKLLKDILSQLIALRREVRAIKSGPRYGSDEWWEKETTEALEEVKKGNVVKFDSVEKLIQDLHS</sequence>
<gene>
    <name evidence="1" type="ORF">A3E44_04830</name>
</gene>
<evidence type="ECO:0000313" key="2">
    <source>
        <dbReference type="Proteomes" id="UP000178603"/>
    </source>
</evidence>
<comment type="caution">
    <text evidence="1">The sequence shown here is derived from an EMBL/GenBank/DDBJ whole genome shotgun (WGS) entry which is preliminary data.</text>
</comment>